<keyword evidence="2" id="KW-1185">Reference proteome</keyword>
<reference evidence="1 2" key="1">
    <citation type="journal article" date="2019" name="Int. J. Syst. Evol. Microbiol.">
        <title>The Global Catalogue of Microorganisms (GCM) 10K type strain sequencing project: providing services to taxonomists for standard genome sequencing and annotation.</title>
        <authorList>
            <consortium name="The Broad Institute Genomics Platform"/>
            <consortium name="The Broad Institute Genome Sequencing Center for Infectious Disease"/>
            <person name="Wu L."/>
            <person name="Ma J."/>
        </authorList>
    </citation>
    <scope>NUCLEOTIDE SEQUENCE [LARGE SCALE GENOMIC DNA]</scope>
    <source>
        <strain evidence="1 2">JCM 3106</strain>
    </source>
</reference>
<evidence type="ECO:0000313" key="2">
    <source>
        <dbReference type="Proteomes" id="UP001499930"/>
    </source>
</evidence>
<accession>A0ABN3XTN0</accession>
<sequence>MFVTVVPARTAKFPAVPSGTGVAAAAVPGAAVTHPSATAPASAPASQERTIFRGMAREKPMPVIIISSSFGISPFRRIADDAPFFSL</sequence>
<dbReference type="Proteomes" id="UP001499930">
    <property type="component" value="Unassembled WGS sequence"/>
</dbReference>
<gene>
    <name evidence="1" type="ORF">GCM10017559_15240</name>
</gene>
<protein>
    <submittedName>
        <fullName evidence="1">Uncharacterized protein</fullName>
    </submittedName>
</protein>
<proteinExistence type="predicted"/>
<dbReference type="EMBL" id="BAAAWD010000006">
    <property type="protein sequence ID" value="GAA2995758.1"/>
    <property type="molecule type" value="Genomic_DNA"/>
</dbReference>
<organism evidence="1 2">
    <name type="scientific">Streptosporangium longisporum</name>
    <dbReference type="NCBI Taxonomy" id="46187"/>
    <lineage>
        <taxon>Bacteria</taxon>
        <taxon>Bacillati</taxon>
        <taxon>Actinomycetota</taxon>
        <taxon>Actinomycetes</taxon>
        <taxon>Streptosporangiales</taxon>
        <taxon>Streptosporangiaceae</taxon>
        <taxon>Streptosporangium</taxon>
    </lineage>
</organism>
<comment type="caution">
    <text evidence="1">The sequence shown here is derived from an EMBL/GenBank/DDBJ whole genome shotgun (WGS) entry which is preliminary data.</text>
</comment>
<name>A0ABN3XTN0_9ACTN</name>
<evidence type="ECO:0000313" key="1">
    <source>
        <dbReference type="EMBL" id="GAA2995758.1"/>
    </source>
</evidence>